<dbReference type="Proteomes" id="UP000562027">
    <property type="component" value="Unassembled WGS sequence"/>
</dbReference>
<evidence type="ECO:0000313" key="3">
    <source>
        <dbReference type="Proteomes" id="UP000562027"/>
    </source>
</evidence>
<keyword evidence="3" id="KW-1185">Reference proteome</keyword>
<dbReference type="AlphaFoldDB" id="A0A840LAJ0"/>
<keyword evidence="1" id="KW-1133">Transmembrane helix</keyword>
<feature type="transmembrane region" description="Helical" evidence="1">
    <location>
        <begin position="41"/>
        <end position="63"/>
    </location>
</feature>
<dbReference type="EMBL" id="JACHLP010000007">
    <property type="protein sequence ID" value="MBB4845156.1"/>
    <property type="molecule type" value="Genomic_DNA"/>
</dbReference>
<comment type="caution">
    <text evidence="2">The sequence shown here is derived from an EMBL/GenBank/DDBJ whole genome shotgun (WGS) entry which is preliminary data.</text>
</comment>
<proteinExistence type="predicted"/>
<feature type="transmembrane region" description="Helical" evidence="1">
    <location>
        <begin position="69"/>
        <end position="87"/>
    </location>
</feature>
<evidence type="ECO:0000256" key="1">
    <source>
        <dbReference type="SAM" id="Phobius"/>
    </source>
</evidence>
<sequence>MSLILPWCSRASNVLLQNATVGDSVPDMSKLTPRERTTSRFAGLFFAAGCVLVVIFQATIGLYFTRHYFVAHFLLGLFLPFLFYSMGGMRLTFWTGMALTATWHFGYEFWEDQLGRPIYTPDWDQIVSGTVGLVAAWATYHAWNRHLDARAQSKTAPRNSP</sequence>
<gene>
    <name evidence="2" type="ORF">HNP55_003702</name>
</gene>
<name>A0A840LAJ0_9BURK</name>
<reference evidence="2 3" key="1">
    <citation type="submission" date="2020-08" db="EMBL/GenBank/DDBJ databases">
        <title>Functional genomics of gut bacteria from endangered species of beetles.</title>
        <authorList>
            <person name="Carlos-Shanley C."/>
        </authorList>
    </citation>
    <scope>NUCLEOTIDE SEQUENCE [LARGE SCALE GENOMIC DNA]</scope>
    <source>
        <strain evidence="2 3">S00239</strain>
    </source>
</reference>
<keyword evidence="1" id="KW-0812">Transmembrane</keyword>
<evidence type="ECO:0008006" key="4">
    <source>
        <dbReference type="Google" id="ProtNLM"/>
    </source>
</evidence>
<organism evidence="2 3">
    <name type="scientific">Roseateles oligotrophus</name>
    <dbReference type="NCBI Taxonomy" id="1769250"/>
    <lineage>
        <taxon>Bacteria</taxon>
        <taxon>Pseudomonadati</taxon>
        <taxon>Pseudomonadota</taxon>
        <taxon>Betaproteobacteria</taxon>
        <taxon>Burkholderiales</taxon>
        <taxon>Sphaerotilaceae</taxon>
        <taxon>Roseateles</taxon>
    </lineage>
</organism>
<protein>
    <recommendedName>
        <fullName evidence="4">DUF2238 domain-containing protein</fullName>
    </recommendedName>
</protein>
<accession>A0A840LAJ0</accession>
<keyword evidence="1" id="KW-0472">Membrane</keyword>
<evidence type="ECO:0000313" key="2">
    <source>
        <dbReference type="EMBL" id="MBB4845156.1"/>
    </source>
</evidence>